<dbReference type="Pfam" id="PF23214">
    <property type="entry name" value="SH3_CYT4"/>
    <property type="match status" value="1"/>
</dbReference>
<feature type="region of interest" description="Disordered" evidence="1">
    <location>
        <begin position="52"/>
        <end position="71"/>
    </location>
</feature>
<dbReference type="Pfam" id="PF23216">
    <property type="entry name" value="WHD_CYT4"/>
    <property type="match status" value="1"/>
</dbReference>
<name>A0A6A5K086_9PLEO</name>
<dbReference type="GO" id="GO:0006402">
    <property type="term" value="P:mRNA catabolic process"/>
    <property type="evidence" value="ECO:0007669"/>
    <property type="project" value="TreeGrafter"/>
</dbReference>
<gene>
    <name evidence="3" type="ORF">BDW02DRAFT_601815</name>
</gene>
<dbReference type="PANTHER" id="PTHR23355">
    <property type="entry name" value="RIBONUCLEASE"/>
    <property type="match status" value="1"/>
</dbReference>
<organism evidence="3 4">
    <name type="scientific">Decorospora gaudefroyi</name>
    <dbReference type="NCBI Taxonomy" id="184978"/>
    <lineage>
        <taxon>Eukaryota</taxon>
        <taxon>Fungi</taxon>
        <taxon>Dikarya</taxon>
        <taxon>Ascomycota</taxon>
        <taxon>Pezizomycotina</taxon>
        <taxon>Dothideomycetes</taxon>
        <taxon>Pleosporomycetidae</taxon>
        <taxon>Pleosporales</taxon>
        <taxon>Pleosporineae</taxon>
        <taxon>Pleosporaceae</taxon>
        <taxon>Decorospora</taxon>
    </lineage>
</organism>
<dbReference type="SUPFAM" id="SSF50249">
    <property type="entry name" value="Nucleic acid-binding proteins"/>
    <property type="match status" value="1"/>
</dbReference>
<dbReference type="OrthoDB" id="2285229at2759"/>
<feature type="domain" description="RNB" evidence="2">
    <location>
        <begin position="543"/>
        <end position="901"/>
    </location>
</feature>
<dbReference type="InterPro" id="IPR012340">
    <property type="entry name" value="NA-bd_OB-fold"/>
</dbReference>
<keyword evidence="4" id="KW-1185">Reference proteome</keyword>
<dbReference type="PANTHER" id="PTHR23355:SF65">
    <property type="entry name" value="EXORIBONUCLEASE CYT-4, PUTATIVE (AFU_ORTHOLOGUE AFUA_7G01550)-RELATED"/>
    <property type="match status" value="1"/>
</dbReference>
<dbReference type="GO" id="GO:0000175">
    <property type="term" value="F:3'-5'-RNA exonuclease activity"/>
    <property type="evidence" value="ECO:0007669"/>
    <property type="project" value="TreeGrafter"/>
</dbReference>
<dbReference type="SMART" id="SM00955">
    <property type="entry name" value="RNB"/>
    <property type="match status" value="1"/>
</dbReference>
<dbReference type="Pfam" id="PF00773">
    <property type="entry name" value="RNB"/>
    <property type="match status" value="1"/>
</dbReference>
<dbReference type="InterPro" id="IPR056624">
    <property type="entry name" value="WH_CYT4"/>
</dbReference>
<evidence type="ECO:0000313" key="4">
    <source>
        <dbReference type="Proteomes" id="UP000800040"/>
    </source>
</evidence>
<dbReference type="AlphaFoldDB" id="A0A6A5K086"/>
<dbReference type="Pfam" id="PF25522">
    <property type="entry name" value="OB_cyt-4"/>
    <property type="match status" value="1"/>
</dbReference>
<dbReference type="EMBL" id="ML975402">
    <property type="protein sequence ID" value="KAF1830279.1"/>
    <property type="molecule type" value="Genomic_DNA"/>
</dbReference>
<dbReference type="GO" id="GO:0003723">
    <property type="term" value="F:RNA binding"/>
    <property type="evidence" value="ECO:0007669"/>
    <property type="project" value="InterPro"/>
</dbReference>
<sequence length="1043" mass="116353">MHSLSLRASGEVCMRCQWRLFNQRANVRQIQSRRGLGSLNVPKTPRRALHAATVRSQVVSTPTGTPPTPDPVLIPRAGNVPIRKQLEQWQHQYGTPTEETLSAFGNHPERNDIQNSLSKLSSGFKADEEARASDWDSAQEDDGAELMTIGLFLKPGDVVELSQPGREPVLAVFVQQLGNDSQFFSVNGRWAHSALATVAFAIPGCIDPALLQPLVPFMPTDPSKANIKGEVHVPQDVAAPVVKMLKGMTEEAEQIYRTKASIIDTAYAVLADADRTRMMRLTQIAQRLLAPGDSTWVVPPAALLAVRKALNHNEFRFRSDIRSHRLTNTFAIRPKRDVRVIETVHEWIREYREFLALSVHNSERKSKPMYTKGARYVADFLQKARRLIANSRKHREPDYGNVGPSKTGEPGEEMSISWGEPFTDSDKQIIDFLQAWVLTGQFTNMSGLHAACASLLSATGCYGSGVIRVVGTPDDKLSYVGPATGLLFLQEIGVLSPHEDRAIYDEQLMLPTVRTSRNLELLNTKAELTRRNPDFSDSMADLRRDWGSTTIYCIDDVGAHEIDDGISIERVADSESEFWIHVHVANPTAFLDKSHTLSGLAAHMTETVYTPERAFPMLPTWATQGHFSIDRNRPIITFSSRIDGAGSVLETKIQHGIAQNVISITPSELSTLLDNHSTTNTRKLVVGGQVPKAEERPPPTVSPSQLQDLRDLFTAAQALWEARKAAGGVRFGTGNASVRLWENTNQAGMTWYPPSVERARLIRGDPIIELTNVLPESFMQYTITPKHIVEEMMMLGGRTAASWCAERNIPVIYRGTVEPPSSETLSTDELQDLVHSHFEEHGTISLELAARYTKALGRAIAHFSPLPHKIIGIPSYVKVTSPLRRFSDMIAHWQIEAAVRYEARTGMKFDALQGSSSPRNILPFSQRQIQEAIVTLSPRERIITQTKRDSKQYWATVAFLRAFKYHEAPLPEVFRYWVQHVAGSPGACKSGGRLPEYDLKASMLNVDTQVGDEWEVTLDMVDVFRRSVDVKPVRLLSRLDTLK</sequence>
<accession>A0A6A5K086</accession>
<proteinExistence type="predicted"/>
<dbReference type="InterPro" id="IPR057912">
    <property type="entry name" value="OB_CYT4_C"/>
</dbReference>
<dbReference type="GO" id="GO:0000932">
    <property type="term" value="C:P-body"/>
    <property type="evidence" value="ECO:0007669"/>
    <property type="project" value="TreeGrafter"/>
</dbReference>
<dbReference type="InterPro" id="IPR001900">
    <property type="entry name" value="RNase_II/R"/>
</dbReference>
<feature type="region of interest" description="Disordered" evidence="1">
    <location>
        <begin position="394"/>
        <end position="413"/>
    </location>
</feature>
<evidence type="ECO:0000313" key="3">
    <source>
        <dbReference type="EMBL" id="KAF1830279.1"/>
    </source>
</evidence>
<dbReference type="Proteomes" id="UP000800040">
    <property type="component" value="Unassembled WGS sequence"/>
</dbReference>
<dbReference type="InterPro" id="IPR056625">
    <property type="entry name" value="SH3_CYT4"/>
</dbReference>
<evidence type="ECO:0000259" key="2">
    <source>
        <dbReference type="SMART" id="SM00955"/>
    </source>
</evidence>
<protein>
    <submittedName>
        <fullName evidence="3">RNB-domain-containing protein</fullName>
    </submittedName>
</protein>
<dbReference type="InterPro" id="IPR050180">
    <property type="entry name" value="RNR_Ribonuclease"/>
</dbReference>
<evidence type="ECO:0000256" key="1">
    <source>
        <dbReference type="SAM" id="MobiDB-lite"/>
    </source>
</evidence>
<reference evidence="3" key="1">
    <citation type="submission" date="2020-01" db="EMBL/GenBank/DDBJ databases">
        <authorList>
            <consortium name="DOE Joint Genome Institute"/>
            <person name="Haridas S."/>
            <person name="Albert R."/>
            <person name="Binder M."/>
            <person name="Bloem J."/>
            <person name="Labutti K."/>
            <person name="Salamov A."/>
            <person name="Andreopoulos B."/>
            <person name="Baker S.E."/>
            <person name="Barry K."/>
            <person name="Bills G."/>
            <person name="Bluhm B.H."/>
            <person name="Cannon C."/>
            <person name="Castanera R."/>
            <person name="Culley D.E."/>
            <person name="Daum C."/>
            <person name="Ezra D."/>
            <person name="Gonzalez J.B."/>
            <person name="Henrissat B."/>
            <person name="Kuo A."/>
            <person name="Liang C."/>
            <person name="Lipzen A."/>
            <person name="Lutzoni F."/>
            <person name="Magnuson J."/>
            <person name="Mondo S."/>
            <person name="Nolan M."/>
            <person name="Ohm R."/>
            <person name="Pangilinan J."/>
            <person name="Park H.-J."/>
            <person name="Ramirez L."/>
            <person name="Alfaro M."/>
            <person name="Sun H."/>
            <person name="Tritt A."/>
            <person name="Yoshinaga Y."/>
            <person name="Zwiers L.-H."/>
            <person name="Turgeon B.G."/>
            <person name="Goodwin S.B."/>
            <person name="Spatafora J.W."/>
            <person name="Crous P.W."/>
            <person name="Grigoriev I.V."/>
        </authorList>
    </citation>
    <scope>NUCLEOTIDE SEQUENCE</scope>
    <source>
        <strain evidence="3">P77</strain>
    </source>
</reference>